<dbReference type="AlphaFoldDB" id="N0CZC5"/>
<accession>N0CZC5</accession>
<dbReference type="EMBL" id="CP005080">
    <property type="protein sequence ID" value="AGK81100.1"/>
    <property type="molecule type" value="Genomic_DNA"/>
</dbReference>
<protein>
    <submittedName>
        <fullName evidence="1">Uncharacterized protein</fullName>
    </submittedName>
</protein>
<evidence type="ECO:0000313" key="2">
    <source>
        <dbReference type="Proteomes" id="UP000013304"/>
    </source>
</evidence>
<dbReference type="eggNOG" id="ENOG50327HS">
    <property type="taxonomic scope" value="Bacteria"/>
</dbReference>
<dbReference type="RefSeq" id="WP_015612395.1">
    <property type="nucleotide sequence ID" value="NC_021177.1"/>
</dbReference>
<dbReference type="OrthoDB" id="3482692at2"/>
<organism evidence="1 2">
    <name type="scientific">Streptomyces microflavus DSM 40593</name>
    <dbReference type="NCBI Taxonomy" id="1303692"/>
    <lineage>
        <taxon>Bacteria</taxon>
        <taxon>Bacillati</taxon>
        <taxon>Actinomycetota</taxon>
        <taxon>Actinomycetes</taxon>
        <taxon>Kitasatosporales</taxon>
        <taxon>Streptomycetaceae</taxon>
        <taxon>Streptomyces</taxon>
    </lineage>
</organism>
<proteinExistence type="predicted"/>
<dbReference type="KEGG" id="sfi:SFUL_6217"/>
<name>N0CZC5_STRMI</name>
<gene>
    <name evidence="1" type="ORF">SFUL_6217</name>
</gene>
<reference evidence="1 2" key="1">
    <citation type="submission" date="2013-04" db="EMBL/GenBank/DDBJ databases">
        <title>Complete genome sequence of Streptomyces fulvissimus.</title>
        <authorList>
            <person name="Myronovskyi M."/>
            <person name="Tokovenko B."/>
            <person name="Manderscheid N."/>
            <person name="Petzke L."/>
            <person name="Luzhetskyy A."/>
        </authorList>
    </citation>
    <scope>NUCLEOTIDE SEQUENCE [LARGE SCALE GENOMIC DNA]</scope>
    <source>
        <strain evidence="1 2">DSM 40593</strain>
    </source>
</reference>
<sequence length="149" mass="16763">MNGDAEFCEFVFDMALPACLVESIKDRSWMELANSPRIEAVFGQAPVRPGFHSISGMTGMTKWWREELDEETLQCYFGTSEERATLGYMSRMKTVIIGNLGPDLPFVLDYRESPVDPSVAFLGEEGSWQRISENVCNLILALDPQRADS</sequence>
<dbReference type="Proteomes" id="UP000013304">
    <property type="component" value="Chromosome"/>
</dbReference>
<dbReference type="HOGENOM" id="CLU_1862906_0_0_11"/>
<evidence type="ECO:0000313" key="1">
    <source>
        <dbReference type="EMBL" id="AGK81100.1"/>
    </source>
</evidence>